<dbReference type="InterPro" id="IPR056548">
    <property type="entry name" value="HEAT_Nup120"/>
</dbReference>
<evidence type="ECO:0000259" key="6">
    <source>
        <dbReference type="Pfam" id="PF23347"/>
    </source>
</evidence>
<gene>
    <name evidence="7" type="ORF">D9619_001066</name>
</gene>
<protein>
    <submittedName>
        <fullName evidence="7">Uncharacterized protein</fullName>
    </submittedName>
</protein>
<keyword evidence="3" id="KW-0539">Nucleus</keyword>
<feature type="domain" description="NUP160 C-terminal TPR" evidence="6">
    <location>
        <begin position="1143"/>
        <end position="1377"/>
    </location>
</feature>
<dbReference type="Proteomes" id="UP000567179">
    <property type="component" value="Unassembled WGS sequence"/>
</dbReference>
<evidence type="ECO:0000313" key="8">
    <source>
        <dbReference type="Proteomes" id="UP000567179"/>
    </source>
</evidence>
<feature type="domain" description="Nucleoporin nup120-like HEAT repeat" evidence="5">
    <location>
        <begin position="818"/>
        <end position="1003"/>
    </location>
</feature>
<dbReference type="EMBL" id="JAACJJ010000028">
    <property type="protein sequence ID" value="KAF5322378.1"/>
    <property type="molecule type" value="Genomic_DNA"/>
</dbReference>
<dbReference type="InterPro" id="IPR021717">
    <property type="entry name" value="Nucleoporin_Nup160"/>
</dbReference>
<reference evidence="7 8" key="1">
    <citation type="journal article" date="2020" name="ISME J.">
        <title>Uncovering the hidden diversity of litter-decomposition mechanisms in mushroom-forming fungi.</title>
        <authorList>
            <person name="Floudas D."/>
            <person name="Bentzer J."/>
            <person name="Ahren D."/>
            <person name="Johansson T."/>
            <person name="Persson P."/>
            <person name="Tunlid A."/>
        </authorList>
    </citation>
    <scope>NUCLEOTIDE SEQUENCE [LARGE SCALE GENOMIC DNA]</scope>
    <source>
        <strain evidence="7 8">CBS 101986</strain>
    </source>
</reference>
<dbReference type="PANTHER" id="PTHR21286:SF0">
    <property type="entry name" value="NUCLEAR PORE COMPLEX PROTEIN NUP160"/>
    <property type="match status" value="1"/>
</dbReference>
<dbReference type="GO" id="GO:0017056">
    <property type="term" value="F:structural constituent of nuclear pore"/>
    <property type="evidence" value="ECO:0007669"/>
    <property type="project" value="TreeGrafter"/>
</dbReference>
<evidence type="ECO:0000259" key="5">
    <source>
        <dbReference type="Pfam" id="PF23300"/>
    </source>
</evidence>
<dbReference type="InterPro" id="IPR059141">
    <property type="entry name" value="Beta-prop_Nup120_160"/>
</dbReference>
<name>A0A8H5F3Y7_9AGAR</name>
<dbReference type="InterPro" id="IPR056536">
    <property type="entry name" value="TPR_NUP160_C"/>
</dbReference>
<organism evidence="7 8">
    <name type="scientific">Psilocybe cf. subviscida</name>
    <dbReference type="NCBI Taxonomy" id="2480587"/>
    <lineage>
        <taxon>Eukaryota</taxon>
        <taxon>Fungi</taxon>
        <taxon>Dikarya</taxon>
        <taxon>Basidiomycota</taxon>
        <taxon>Agaricomycotina</taxon>
        <taxon>Agaricomycetes</taxon>
        <taxon>Agaricomycetidae</taxon>
        <taxon>Agaricales</taxon>
        <taxon>Agaricineae</taxon>
        <taxon>Strophariaceae</taxon>
        <taxon>Psilocybe</taxon>
    </lineage>
</organism>
<dbReference type="GO" id="GO:0005643">
    <property type="term" value="C:nuclear pore"/>
    <property type="evidence" value="ECO:0007669"/>
    <property type="project" value="TreeGrafter"/>
</dbReference>
<proteinExistence type="predicted"/>
<keyword evidence="8" id="KW-1185">Reference proteome</keyword>
<accession>A0A8H5F3Y7</accession>
<dbReference type="OrthoDB" id="67716at2759"/>
<keyword evidence="2" id="KW-0813">Transport</keyword>
<evidence type="ECO:0000313" key="7">
    <source>
        <dbReference type="EMBL" id="KAF5322378.1"/>
    </source>
</evidence>
<dbReference type="Pfam" id="PF11715">
    <property type="entry name" value="Beta-prop_Nup120_160"/>
    <property type="match status" value="1"/>
</dbReference>
<dbReference type="Pfam" id="PF23300">
    <property type="entry name" value="HEAT_Nup120"/>
    <property type="match status" value="1"/>
</dbReference>
<dbReference type="PANTHER" id="PTHR21286">
    <property type="entry name" value="NUCLEAR PORE COMPLEX PROTEIN NUP160"/>
    <property type="match status" value="1"/>
</dbReference>
<evidence type="ECO:0000259" key="4">
    <source>
        <dbReference type="Pfam" id="PF11715"/>
    </source>
</evidence>
<comment type="caution">
    <text evidence="7">The sequence shown here is derived from an EMBL/GenBank/DDBJ whole genome shotgun (WGS) entry which is preliminary data.</text>
</comment>
<evidence type="ECO:0000256" key="3">
    <source>
        <dbReference type="ARBA" id="ARBA00023242"/>
    </source>
</evidence>
<dbReference type="Pfam" id="PF23347">
    <property type="entry name" value="TPR_Nup160_C"/>
    <property type="match status" value="1"/>
</dbReference>
<feature type="domain" description="Nucleoporin Nup120/160 beta-propeller" evidence="4">
    <location>
        <begin position="67"/>
        <end position="540"/>
    </location>
</feature>
<comment type="subcellular location">
    <subcellularLocation>
        <location evidence="1">Nucleus</location>
    </subcellularLocation>
</comment>
<evidence type="ECO:0000256" key="2">
    <source>
        <dbReference type="ARBA" id="ARBA00022448"/>
    </source>
</evidence>
<sequence length="1383" mass="154474">MSEGLKTKGHFIVATHLSSLSSTPPTSIVVETTRPNPTLAAAPQENDFPVDHAVYSSAITTPETGTIVLRVIHSGLIIELASISGPVPPVRFVFPSPVLPSPSVFLFEKSELRLIAVTENGSLHRISIPVHGANLWQSEIEEIWQREYFIRNFGPESAKECPVHIQSPQCVVIGLPNGDLLRLEADLETLNYDGSDAWNESVFYQGSFFSSLSSFLHSGPPNGSAIVSIASHSWPTDILSTWTLSRDRTLRLWKAKVGCVASKVLPATSSSREFSSSASSSAKHMLLDEDRQNLVRIFSLPSRNRETLSVYAVVFIPTNSSTSGGYFSFFDTSSDQFTELGVIECPKHTAYCHLQDFVVNNNVLYALWDRQGQSVVEATQINVEQMDDSDSNWTSSGQALQPELTPAYMEELLLSPGTLTEKFLNAILKPGVFSVLTLRVALDRYIDSCLSLPGPVPSQLTEPYSTIAESIAAIVGCTVTLNRDPQTGGFQHANYWIALKRDWEGFVARCREIERSARWPLSIAIQGPHNVLVLERERVGSVVAEDDAINVRRQLEWKQQPNPTFTLLAILWELRSTLGPRLLTKLEQGVINVLHQETAFSFADIMQDQARHLLFSQHLDVETIRHLKERFKLVTDMKVAFRDALECVGGTEYDVKNEDMEIDLLSLRPPSEWLRSQGATYIQTTVEARYDLCLCLVISLFFHADELHIWDPATIADILAIFRAIAMLKSATSQPVEKKPANNESPSTPSDDVITQMRNMNVSSSKRHPASNPSLVQLLIVRISESDTIPTIAHNFLDVVGILSSCSPTNATLHEITFCKNVLSLGFPDVARELLSWLPRAPAVTFLQAQVMLRNGRIDDAAQLLEKLAGCYSPGEFYVLGLVRMNKIDAHYILGAFICLSGPDGENLKKVLPSEHAIDSQYSFYLYAADIFQNTYIGHTVRFSKLAIQAAPAGVDTAPLWNTVVKGSTELALYDEAYAAIISMPYEKQKRECACQLAVRMCEDNVVSKLMTFDFAGMADDVEAALSFKARNADPRAQPCYPRILYTWFTRRSDYRNASLIMYQRARKLRDVITDSTSFVSLAEDQLEALSVAINALHLVDEKNAWILMPVVPDSTRIRKKLSKHIPESKYLSSKHDAEIIHLSDMEYDCALLRAQIDSIKREPSILSSPEYLLPASVIVMRLAQSSQYSQAMAIARSLKVDMIDLFTHLTNQCIRLSRNPGVVLEEDTSGWLLTDNAASWQGTPSDRGWRYLQQSLKRHDGSENDYRYAKAALETILSTSNSQASPPWLIDILEKYQPEYLIRVSLRYDNIADAVNYTFALVLKSDKQFAQEVSKDAFTTWLPYTLIDQVLIAADALIDAPPNLPQLRSTINSRVKRMQKRS</sequence>
<evidence type="ECO:0000256" key="1">
    <source>
        <dbReference type="ARBA" id="ARBA00004123"/>
    </source>
</evidence>